<dbReference type="Gene3D" id="3.40.50.1820">
    <property type="entry name" value="alpha/beta hydrolase"/>
    <property type="match status" value="1"/>
</dbReference>
<dbReference type="EMBL" id="UINC01063835">
    <property type="protein sequence ID" value="SVB91887.1"/>
    <property type="molecule type" value="Genomic_DNA"/>
</dbReference>
<dbReference type="InterPro" id="IPR050261">
    <property type="entry name" value="FrsA_esterase"/>
</dbReference>
<keyword evidence="1" id="KW-0378">Hydrolase</keyword>
<dbReference type="PANTHER" id="PTHR22946:SF12">
    <property type="entry name" value="CONIDIAL PIGMENT BIOSYNTHESIS PROTEIN AYG1 (AFU_ORTHOLOGUE AFUA_2G17550)"/>
    <property type="match status" value="1"/>
</dbReference>
<evidence type="ECO:0008006" key="3">
    <source>
        <dbReference type="Google" id="ProtNLM"/>
    </source>
</evidence>
<feature type="non-terminal residue" evidence="2">
    <location>
        <position position="296"/>
    </location>
</feature>
<reference evidence="2" key="1">
    <citation type="submission" date="2018-05" db="EMBL/GenBank/DDBJ databases">
        <authorList>
            <person name="Lanie J.A."/>
            <person name="Ng W.-L."/>
            <person name="Kazmierczak K.M."/>
            <person name="Andrzejewski T.M."/>
            <person name="Davidsen T.M."/>
            <person name="Wayne K.J."/>
            <person name="Tettelin H."/>
            <person name="Glass J.I."/>
            <person name="Rusch D."/>
            <person name="Podicherti R."/>
            <person name="Tsui H.-C.T."/>
            <person name="Winkler M.E."/>
        </authorList>
    </citation>
    <scope>NUCLEOTIDE SEQUENCE</scope>
</reference>
<gene>
    <name evidence="2" type="ORF">METZ01_LOCUS244741</name>
</gene>
<dbReference type="InterPro" id="IPR010520">
    <property type="entry name" value="FrsA-like"/>
</dbReference>
<dbReference type="AlphaFoldDB" id="A0A382HY34"/>
<evidence type="ECO:0000256" key="1">
    <source>
        <dbReference type="ARBA" id="ARBA00022801"/>
    </source>
</evidence>
<name>A0A382HY34_9ZZZZ</name>
<organism evidence="2">
    <name type="scientific">marine metagenome</name>
    <dbReference type="NCBI Taxonomy" id="408172"/>
    <lineage>
        <taxon>unclassified sequences</taxon>
        <taxon>metagenomes</taxon>
        <taxon>ecological metagenomes</taxon>
    </lineage>
</organism>
<evidence type="ECO:0000313" key="2">
    <source>
        <dbReference type="EMBL" id="SVB91887.1"/>
    </source>
</evidence>
<feature type="non-terminal residue" evidence="2">
    <location>
        <position position="1"/>
    </location>
</feature>
<proteinExistence type="predicted"/>
<dbReference type="InterPro" id="IPR029058">
    <property type="entry name" value="AB_hydrolase_fold"/>
</dbReference>
<dbReference type="Pfam" id="PF06500">
    <property type="entry name" value="FrsA-like"/>
    <property type="match status" value="1"/>
</dbReference>
<accession>A0A382HY34</accession>
<protein>
    <recommendedName>
        <fullName evidence="3">Peptidase S9 prolyl oligopeptidase catalytic domain-containing protein</fullName>
    </recommendedName>
</protein>
<dbReference type="PANTHER" id="PTHR22946">
    <property type="entry name" value="DIENELACTONE HYDROLASE DOMAIN-CONTAINING PROTEIN-RELATED"/>
    <property type="match status" value="1"/>
</dbReference>
<dbReference type="GO" id="GO:0016787">
    <property type="term" value="F:hydrolase activity"/>
    <property type="evidence" value="ECO:0007669"/>
    <property type="project" value="UniProtKB-KW"/>
</dbReference>
<sequence length="296" mass="33053">VVCVWALIWIGCCGHRQPIIYGALKMNGFSWSGSAYLTLISMFFFGYADAQDWGPRSLEELKSEILHRAETEGWRGVKYQDAQRAVARLESLDRDHWAAIWSEMASEYMTQAKVVEPTNRSLAMENYLNAWRYYNTGRWPTEKHSPGKRQAYEDGLEAFGNYARLIDPPIETVRIPFEGAELVAYLRVPEGAGAAPLVFGINGLDSRKEDVIVASDAYISRGVAAFAIDMPGTGQAPLLIDVGAERMFSAALDYLETRPDIDASRIVVQGRSWSGYWAAVLAYTERDRIRGAAVHG</sequence>
<dbReference type="SUPFAM" id="SSF53474">
    <property type="entry name" value="alpha/beta-Hydrolases"/>
    <property type="match status" value="1"/>
</dbReference>